<dbReference type="Proteomes" id="UP000007127">
    <property type="component" value="Chromosome"/>
</dbReference>
<feature type="domain" description="Glyoxalase-like" evidence="1">
    <location>
        <begin position="28"/>
        <end position="206"/>
    </location>
</feature>
<evidence type="ECO:0000259" key="1">
    <source>
        <dbReference type="Pfam" id="PF13468"/>
    </source>
</evidence>
<organism evidence="2 3">
    <name type="scientific">Thalassospira xiamenensis M-5 = DSM 17429</name>
    <dbReference type="NCBI Taxonomy" id="1123366"/>
    <lineage>
        <taxon>Bacteria</taxon>
        <taxon>Pseudomonadati</taxon>
        <taxon>Pseudomonadota</taxon>
        <taxon>Alphaproteobacteria</taxon>
        <taxon>Rhodospirillales</taxon>
        <taxon>Thalassospiraceae</taxon>
        <taxon>Thalassospira</taxon>
    </lineage>
</organism>
<evidence type="ECO:0000313" key="2">
    <source>
        <dbReference type="EMBL" id="AJD51399.1"/>
    </source>
</evidence>
<dbReference type="Gene3D" id="3.10.180.10">
    <property type="entry name" value="2,3-Dihydroxybiphenyl 1,2-Dioxygenase, domain 1"/>
    <property type="match status" value="1"/>
</dbReference>
<dbReference type="AlphaFoldDB" id="A0AB72UBC5"/>
<accession>A0AB72UBC5</accession>
<evidence type="ECO:0000313" key="3">
    <source>
        <dbReference type="Proteomes" id="UP000007127"/>
    </source>
</evidence>
<gene>
    <name evidence="2" type="ORF">TH3_06395</name>
</gene>
<protein>
    <submittedName>
        <fullName evidence="2">Riboflavin-specific deaminase</fullName>
    </submittedName>
</protein>
<name>A0AB72UBC5_9PROT</name>
<proteinExistence type="predicted"/>
<reference evidence="2 3" key="1">
    <citation type="journal article" date="2012" name="J. Bacteriol.">
        <title>Genome sequence of Thalassospira xiamenensis type strain M-5.</title>
        <authorList>
            <person name="Lai Q."/>
            <person name="Shao Z."/>
        </authorList>
    </citation>
    <scope>NUCLEOTIDE SEQUENCE [LARGE SCALE GENOMIC DNA]</scope>
    <source>
        <strain evidence="2 3">M-5</strain>
    </source>
</reference>
<sequence length="236" mass="25953">MLHLLFVSDWIKCMHWVALEFSPSMLKLDHITVIAPTLADGVAHVRACLDLDVPFGTRHGYMGTHNHRLQLGNNVYLEIVALDPDGITPGRARWFGLDNQDKIRSDWEEGRRLRGWVAATKSIDTVVSAHGAVFGEKVLLPTAEPTFAFAIPADGSLPLDGAAPSIIDHRGDPTSMAEIPDLGVRLVSMRVEHPDPAFVKALYRELSIDRPPAIIQGAGVRYRAQIKTPTGLKELT</sequence>
<dbReference type="InterPro" id="IPR025870">
    <property type="entry name" value="Glyoxalase-like_dom"/>
</dbReference>
<dbReference type="KEGG" id="txi:TH3_06395"/>
<dbReference type="EMBL" id="CP004388">
    <property type="protein sequence ID" value="AJD51399.1"/>
    <property type="molecule type" value="Genomic_DNA"/>
</dbReference>
<dbReference type="Pfam" id="PF13468">
    <property type="entry name" value="Glyoxalase_3"/>
    <property type="match status" value="1"/>
</dbReference>
<dbReference type="InterPro" id="IPR029068">
    <property type="entry name" value="Glyas_Bleomycin-R_OHBP_Dase"/>
</dbReference>